<comment type="caution">
    <text evidence="2">The sequence shown here is derived from an EMBL/GenBank/DDBJ whole genome shotgun (WGS) entry which is preliminary data.</text>
</comment>
<feature type="transmembrane region" description="Helical" evidence="1">
    <location>
        <begin position="69"/>
        <end position="91"/>
    </location>
</feature>
<feature type="transmembrane region" description="Helical" evidence="1">
    <location>
        <begin position="118"/>
        <end position="143"/>
    </location>
</feature>
<reference evidence="2 3" key="1">
    <citation type="submission" date="2015-12" db="EMBL/GenBank/DDBJ databases">
        <title>The genome of Folsomia candida.</title>
        <authorList>
            <person name="Faddeeva A."/>
            <person name="Derks M.F."/>
            <person name="Anvar Y."/>
            <person name="Smit S."/>
            <person name="Van Straalen N."/>
            <person name="Roelofs D."/>
        </authorList>
    </citation>
    <scope>NUCLEOTIDE SEQUENCE [LARGE SCALE GENOMIC DNA]</scope>
    <source>
        <strain evidence="2 3">VU population</strain>
        <tissue evidence="2">Whole body</tissue>
    </source>
</reference>
<evidence type="ECO:0000313" key="2">
    <source>
        <dbReference type="EMBL" id="OXA44771.1"/>
    </source>
</evidence>
<protein>
    <recommendedName>
        <fullName evidence="4">Gustatory receptor</fullName>
    </recommendedName>
</protein>
<evidence type="ECO:0000256" key="1">
    <source>
        <dbReference type="SAM" id="Phobius"/>
    </source>
</evidence>
<dbReference type="AlphaFoldDB" id="A0A226DJL0"/>
<feature type="transmembrane region" description="Helical" evidence="1">
    <location>
        <begin position="272"/>
        <end position="295"/>
    </location>
</feature>
<dbReference type="EMBL" id="LNIX01000019">
    <property type="protein sequence ID" value="OXA44771.1"/>
    <property type="molecule type" value="Genomic_DNA"/>
</dbReference>
<evidence type="ECO:0000313" key="3">
    <source>
        <dbReference type="Proteomes" id="UP000198287"/>
    </source>
</evidence>
<sequence>MALLAKWSLNSRCIPIQPGSTQGEFTLIKTWRQKINFYLSSSAYLFYVFTFDFWIYKNFFGQSHHVWETLVVTCFLMVINITYIFHIEFYFRKNELKNLLENSFRMEKRCLAMGARNYVNLLMLITVSMGGLSIPATSVFMFASGLFVPCSPPSAGSVLFYSCPNGWMDQSLPWPGRLVNGLILFHAWYLLASLFAMAVLVVLLYPSLVMELQSKLDTMFCRTKLEQYRVAQVMKNLLNYVKRNPMTGLALAFIINTEIESLYAIIMCRDKLPLPILLLFAMALIDFFLVIHVFLRALSKPYVSSVEFVSNFNRLGGMDEWRRKFLKSCQPVKVAMGDGNYFDGLTSLVIWQFCVDTFISIVLM</sequence>
<name>A0A226DJL0_FOLCA</name>
<feature type="transmembrane region" description="Helical" evidence="1">
    <location>
        <begin position="37"/>
        <end position="57"/>
    </location>
</feature>
<feature type="transmembrane region" description="Helical" evidence="1">
    <location>
        <begin position="183"/>
        <end position="205"/>
    </location>
</feature>
<proteinExistence type="predicted"/>
<keyword evidence="3" id="KW-1185">Reference proteome</keyword>
<gene>
    <name evidence="2" type="ORF">Fcan01_20892</name>
</gene>
<evidence type="ECO:0008006" key="4">
    <source>
        <dbReference type="Google" id="ProtNLM"/>
    </source>
</evidence>
<keyword evidence="1" id="KW-0472">Membrane</keyword>
<organism evidence="2 3">
    <name type="scientific">Folsomia candida</name>
    <name type="common">Springtail</name>
    <dbReference type="NCBI Taxonomy" id="158441"/>
    <lineage>
        <taxon>Eukaryota</taxon>
        <taxon>Metazoa</taxon>
        <taxon>Ecdysozoa</taxon>
        <taxon>Arthropoda</taxon>
        <taxon>Hexapoda</taxon>
        <taxon>Collembola</taxon>
        <taxon>Entomobryomorpha</taxon>
        <taxon>Isotomoidea</taxon>
        <taxon>Isotomidae</taxon>
        <taxon>Proisotominae</taxon>
        <taxon>Folsomia</taxon>
    </lineage>
</organism>
<keyword evidence="1" id="KW-1133">Transmembrane helix</keyword>
<keyword evidence="1" id="KW-0812">Transmembrane</keyword>
<accession>A0A226DJL0</accession>
<dbReference type="Proteomes" id="UP000198287">
    <property type="component" value="Unassembled WGS sequence"/>
</dbReference>